<dbReference type="Gene3D" id="3.90.550.10">
    <property type="entry name" value="Spore Coat Polysaccharide Biosynthesis Protein SpsA, Chain A"/>
    <property type="match status" value="1"/>
</dbReference>
<evidence type="ECO:0000256" key="1">
    <source>
        <dbReference type="ARBA" id="ARBA00006739"/>
    </source>
</evidence>
<reference evidence="5 6" key="1">
    <citation type="submission" date="2016-12" db="EMBL/GenBank/DDBJ databases">
        <title>Trade-off between light-utilization and light-protection in marine flavobacteria.</title>
        <authorList>
            <person name="Kumagai Y."/>
            <person name="Yoshizawa S."/>
            <person name="Kogure K."/>
            <person name="Iwasaki W."/>
        </authorList>
    </citation>
    <scope>NUCLEOTIDE SEQUENCE [LARGE SCALE GENOMIC DNA]</scope>
    <source>
        <strain evidence="5 6">NBRC 108759</strain>
    </source>
</reference>
<evidence type="ECO:0000259" key="4">
    <source>
        <dbReference type="Pfam" id="PF00535"/>
    </source>
</evidence>
<proteinExistence type="inferred from homology"/>
<keyword evidence="2" id="KW-0328">Glycosyltransferase</keyword>
<dbReference type="Pfam" id="PF00535">
    <property type="entry name" value="Glycos_transf_2"/>
    <property type="match status" value="1"/>
</dbReference>
<keyword evidence="6" id="KW-1185">Reference proteome</keyword>
<name>A0A2S7WMI9_9FLAO</name>
<dbReference type="CDD" id="cd04186">
    <property type="entry name" value="GT_2_like_c"/>
    <property type="match status" value="1"/>
</dbReference>
<protein>
    <submittedName>
        <fullName evidence="5">dTDP-Rha--alpha-D-GlcNAc-pyrophosphate polyprenol alpha-3-L-rhamnosyltransferase</fullName>
    </submittedName>
</protein>
<evidence type="ECO:0000313" key="5">
    <source>
        <dbReference type="EMBL" id="PQJ78491.1"/>
    </source>
</evidence>
<accession>A0A2S7WMI9</accession>
<dbReference type="PANTHER" id="PTHR43179">
    <property type="entry name" value="RHAMNOSYLTRANSFERASE WBBL"/>
    <property type="match status" value="1"/>
</dbReference>
<dbReference type="RefSeq" id="WP_105015082.1">
    <property type="nucleotide sequence ID" value="NZ_MSCN01000001.1"/>
</dbReference>
<evidence type="ECO:0000313" key="6">
    <source>
        <dbReference type="Proteomes" id="UP000238882"/>
    </source>
</evidence>
<gene>
    <name evidence="5" type="ORF">BTO18_04495</name>
</gene>
<evidence type="ECO:0000256" key="2">
    <source>
        <dbReference type="ARBA" id="ARBA00022676"/>
    </source>
</evidence>
<organism evidence="5 6">
    <name type="scientific">Polaribacter porphyrae</name>
    <dbReference type="NCBI Taxonomy" id="1137780"/>
    <lineage>
        <taxon>Bacteria</taxon>
        <taxon>Pseudomonadati</taxon>
        <taxon>Bacteroidota</taxon>
        <taxon>Flavobacteriia</taxon>
        <taxon>Flavobacteriales</taxon>
        <taxon>Flavobacteriaceae</taxon>
    </lineage>
</organism>
<dbReference type="EMBL" id="MSCN01000001">
    <property type="protein sequence ID" value="PQJ78491.1"/>
    <property type="molecule type" value="Genomic_DNA"/>
</dbReference>
<dbReference type="OrthoDB" id="9771846at2"/>
<sequence>MKIAIVILNWNGQKLLEKFLPSVVNFSSQEADIYIADNASSDTSIEYVKEFYPSVKIIKNITNGGYAKGYNDALKSVDADIYCLLNSDVEVTENWLQPIIEVFKNDEKTAIIQPKLLDYKDKTKFEYAGAGGGFVDLYGYPYCRGRVFNHLETDSNQFNDSIEIFWASGACLFIRSDVYHKVGGLDEDYFAHQEEIDLCWRTHNIGYQTKYVGESKVYHVGGATLQETNPQKTFLNFRNSLLNIIKNVPKKWFLFLVFSRLLLDGIAGVKFILELRPIHTLAILKAHISFYKNFFKFLRKRKKLPKKENYNLHTSIVWQYFILGRKKFNQLK</sequence>
<comment type="similarity">
    <text evidence="1">Belongs to the glycosyltransferase 2 family.</text>
</comment>
<comment type="caution">
    <text evidence="5">The sequence shown here is derived from an EMBL/GenBank/DDBJ whole genome shotgun (WGS) entry which is preliminary data.</text>
</comment>
<keyword evidence="3 5" id="KW-0808">Transferase</keyword>
<dbReference type="AlphaFoldDB" id="A0A2S7WMI9"/>
<feature type="domain" description="Glycosyltransferase 2-like" evidence="4">
    <location>
        <begin position="5"/>
        <end position="182"/>
    </location>
</feature>
<dbReference type="InterPro" id="IPR001173">
    <property type="entry name" value="Glyco_trans_2-like"/>
</dbReference>
<dbReference type="Proteomes" id="UP000238882">
    <property type="component" value="Unassembled WGS sequence"/>
</dbReference>
<dbReference type="SUPFAM" id="SSF53448">
    <property type="entry name" value="Nucleotide-diphospho-sugar transferases"/>
    <property type="match status" value="1"/>
</dbReference>
<evidence type="ECO:0000256" key="3">
    <source>
        <dbReference type="ARBA" id="ARBA00022679"/>
    </source>
</evidence>
<dbReference type="InterPro" id="IPR029044">
    <property type="entry name" value="Nucleotide-diphossugar_trans"/>
</dbReference>
<dbReference type="PANTHER" id="PTHR43179:SF12">
    <property type="entry name" value="GALACTOFURANOSYLTRANSFERASE GLFT2"/>
    <property type="match status" value="1"/>
</dbReference>
<dbReference type="GO" id="GO:0016757">
    <property type="term" value="F:glycosyltransferase activity"/>
    <property type="evidence" value="ECO:0007669"/>
    <property type="project" value="UniProtKB-KW"/>
</dbReference>